<feature type="domain" description="Glucose-methanol-choline oxidoreductase N-terminal" evidence="6">
    <location>
        <begin position="197"/>
        <end position="308"/>
    </location>
</feature>
<name>A0A5M6IBU2_9PROT</name>
<keyword evidence="2" id="KW-0285">Flavoprotein</keyword>
<evidence type="ECO:0000259" key="7">
    <source>
        <dbReference type="Pfam" id="PF05199"/>
    </source>
</evidence>
<dbReference type="OrthoDB" id="9798604at2"/>
<accession>A0A5M6IBU2</accession>
<dbReference type="Pfam" id="PF00732">
    <property type="entry name" value="GMC_oxred_N"/>
    <property type="match status" value="1"/>
</dbReference>
<organism evidence="8 9">
    <name type="scientific">Roseospira marina</name>
    <dbReference type="NCBI Taxonomy" id="140057"/>
    <lineage>
        <taxon>Bacteria</taxon>
        <taxon>Pseudomonadati</taxon>
        <taxon>Pseudomonadota</taxon>
        <taxon>Alphaproteobacteria</taxon>
        <taxon>Rhodospirillales</taxon>
        <taxon>Rhodospirillaceae</taxon>
        <taxon>Roseospira</taxon>
    </lineage>
</organism>
<sequence length="536" mass="57288">MDPVDVVIVGSGASGAAAAWSLSRAPALRVVCLEQGEAPDPARYPTTRPDWEVSRHTTASPFPNERAGAADYPVDDRASPIAIANFNGFGGSTILYSGHVPRFHPSDFRTRSLDGVGEDWPLGYDDLAPYFAENERHMGVAGLGGDPAYPDDDRPLLPPVPLGPMGRALGHAFNALGWHWWPSYGAINTRSHAGRPTCVNLGPCNTGCAQGAKGSVDVTYWPEARRQGVEVRTGCTVVEVMLDGRERATGVRYIATDGVEHVQPAAVVVLACSGIGTPRLLLHSTSTAFPDGLLNDTGLVGRNLMLHPLGFTEGVFDTDLRSSVGPQGCCLLSQQFYETDPARDFVRGYTMHILRGAPPAETAITGYLMRRIPLGAEHHRRFAETFNHTAGIAVIAEDLPDPANRVTLDPDHTDRHGMPGVRVTYALGENTKRMLAHGLARSKEVFAAAGARVTASFAPVRHTGWHLMGTARMGSDPKTSVVNAFGQAHAVPNLFIVDSSVFVTAGAVNPVATAQALTLRMCDHLRDHPAITARAA</sequence>
<dbReference type="SUPFAM" id="SSF54373">
    <property type="entry name" value="FAD-linked reductases, C-terminal domain"/>
    <property type="match status" value="1"/>
</dbReference>
<evidence type="ECO:0000256" key="1">
    <source>
        <dbReference type="ARBA" id="ARBA00010790"/>
    </source>
</evidence>
<dbReference type="PANTHER" id="PTHR46056">
    <property type="entry name" value="LONG-CHAIN-ALCOHOL OXIDASE"/>
    <property type="match status" value="1"/>
</dbReference>
<dbReference type="InterPro" id="IPR036188">
    <property type="entry name" value="FAD/NAD-bd_sf"/>
</dbReference>
<evidence type="ECO:0000259" key="6">
    <source>
        <dbReference type="Pfam" id="PF00732"/>
    </source>
</evidence>
<comment type="caution">
    <text evidence="8">The sequence shown here is derived from an EMBL/GenBank/DDBJ whole genome shotgun (WGS) entry which is preliminary data.</text>
</comment>
<evidence type="ECO:0000256" key="4">
    <source>
        <dbReference type="ARBA" id="ARBA00023002"/>
    </source>
</evidence>
<evidence type="ECO:0000256" key="2">
    <source>
        <dbReference type="ARBA" id="ARBA00022630"/>
    </source>
</evidence>
<dbReference type="GO" id="GO:0016614">
    <property type="term" value="F:oxidoreductase activity, acting on CH-OH group of donors"/>
    <property type="evidence" value="ECO:0007669"/>
    <property type="project" value="InterPro"/>
</dbReference>
<dbReference type="Proteomes" id="UP000324065">
    <property type="component" value="Unassembled WGS sequence"/>
</dbReference>
<evidence type="ECO:0000256" key="5">
    <source>
        <dbReference type="SAM" id="MobiDB-lite"/>
    </source>
</evidence>
<proteinExistence type="inferred from homology"/>
<dbReference type="EMBL" id="VWPJ01000010">
    <property type="protein sequence ID" value="KAA5605205.1"/>
    <property type="molecule type" value="Genomic_DNA"/>
</dbReference>
<comment type="similarity">
    <text evidence="1">Belongs to the GMC oxidoreductase family.</text>
</comment>
<gene>
    <name evidence="8" type="ORF">F1188_11570</name>
</gene>
<reference evidence="8 9" key="1">
    <citation type="submission" date="2019-09" db="EMBL/GenBank/DDBJ databases">
        <title>Genome sequence of Roseospira marina, one of the more divergent members of the non-sulfur purple photosynthetic bacterial family, the Rhodospirillaceae.</title>
        <authorList>
            <person name="Meyer T."/>
            <person name="Kyndt J."/>
        </authorList>
    </citation>
    <scope>NUCLEOTIDE SEQUENCE [LARGE SCALE GENOMIC DNA]</scope>
    <source>
        <strain evidence="8 9">DSM 15113</strain>
    </source>
</reference>
<protein>
    <submittedName>
        <fullName evidence="8">GMC family oxidoreductase</fullName>
    </submittedName>
</protein>
<keyword evidence="3" id="KW-0274">FAD</keyword>
<dbReference type="Pfam" id="PF05199">
    <property type="entry name" value="GMC_oxred_C"/>
    <property type="match status" value="1"/>
</dbReference>
<dbReference type="RefSeq" id="WP_150062585.1">
    <property type="nucleotide sequence ID" value="NZ_JACHII010000008.1"/>
</dbReference>
<keyword evidence="9" id="KW-1185">Reference proteome</keyword>
<evidence type="ECO:0000313" key="8">
    <source>
        <dbReference type="EMBL" id="KAA5605205.1"/>
    </source>
</evidence>
<evidence type="ECO:0000256" key="3">
    <source>
        <dbReference type="ARBA" id="ARBA00022827"/>
    </source>
</evidence>
<dbReference type="PANTHER" id="PTHR46056:SF12">
    <property type="entry name" value="LONG-CHAIN-ALCOHOL OXIDASE"/>
    <property type="match status" value="1"/>
</dbReference>
<keyword evidence="4" id="KW-0560">Oxidoreductase</keyword>
<evidence type="ECO:0000313" key="9">
    <source>
        <dbReference type="Proteomes" id="UP000324065"/>
    </source>
</evidence>
<dbReference type="Gene3D" id="3.50.50.60">
    <property type="entry name" value="FAD/NAD(P)-binding domain"/>
    <property type="match status" value="2"/>
</dbReference>
<dbReference type="Pfam" id="PF13450">
    <property type="entry name" value="NAD_binding_8"/>
    <property type="match status" value="1"/>
</dbReference>
<dbReference type="GO" id="GO:0050660">
    <property type="term" value="F:flavin adenine dinucleotide binding"/>
    <property type="evidence" value="ECO:0007669"/>
    <property type="project" value="InterPro"/>
</dbReference>
<dbReference type="AlphaFoldDB" id="A0A5M6IBU2"/>
<feature type="region of interest" description="Disordered" evidence="5">
    <location>
        <begin position="41"/>
        <end position="67"/>
    </location>
</feature>
<dbReference type="SUPFAM" id="SSF51905">
    <property type="entry name" value="FAD/NAD(P)-binding domain"/>
    <property type="match status" value="1"/>
</dbReference>
<dbReference type="InterPro" id="IPR000172">
    <property type="entry name" value="GMC_OxRdtase_N"/>
</dbReference>
<feature type="domain" description="Glucose-methanol-choline oxidoreductase C-terminal" evidence="7">
    <location>
        <begin position="400"/>
        <end position="517"/>
    </location>
</feature>
<dbReference type="InterPro" id="IPR007867">
    <property type="entry name" value="GMC_OxRtase_C"/>
</dbReference>